<reference evidence="13" key="4">
    <citation type="submission" date="2019-05" db="EMBL/GenBank/DDBJ databases">
        <authorList>
            <consortium name="Pathogen Informatics"/>
        </authorList>
    </citation>
    <scope>NUCLEOTIDE SEQUENCE</scope>
    <source>
        <strain evidence="13">17X</strain>
    </source>
</reference>
<evidence type="ECO:0000256" key="8">
    <source>
        <dbReference type="ARBA" id="ARBA00022884"/>
    </source>
</evidence>
<evidence type="ECO:0000256" key="4">
    <source>
        <dbReference type="ARBA" id="ARBA00022490"/>
    </source>
</evidence>
<evidence type="ECO:0000256" key="9">
    <source>
        <dbReference type="ARBA" id="ARBA00023211"/>
    </source>
</evidence>
<reference evidence="12" key="2">
    <citation type="submission" date="2014-05" db="EMBL/GenBank/DDBJ databases">
        <authorList>
            <person name="Aslett A.Martin."/>
            <person name="De Silva Nishadi"/>
        </authorList>
    </citation>
    <scope>NUCLEOTIDE SEQUENCE</scope>
    <source>
        <strain evidence="12">YM</strain>
    </source>
</reference>
<feature type="region of interest" description="Disordered" evidence="10">
    <location>
        <begin position="921"/>
        <end position="995"/>
    </location>
</feature>
<comment type="similarity">
    <text evidence="3">Belongs to the Nudix hydrolase family. DCP2 subfamily.</text>
</comment>
<dbReference type="GeneID" id="3800368"/>
<protein>
    <submittedName>
        <fullName evidence="12">mRNA-decapping enzyme 2, putative</fullName>
    </submittedName>
</protein>
<organism evidence="12 15">
    <name type="scientific">Plasmodium yoelii</name>
    <dbReference type="NCBI Taxonomy" id="5861"/>
    <lineage>
        <taxon>Eukaryota</taxon>
        <taxon>Sar</taxon>
        <taxon>Alveolata</taxon>
        <taxon>Apicomplexa</taxon>
        <taxon>Aconoidasida</taxon>
        <taxon>Haemosporida</taxon>
        <taxon>Plasmodiidae</taxon>
        <taxon>Plasmodium</taxon>
        <taxon>Plasmodium (Vinckeia)</taxon>
    </lineage>
</organism>
<dbReference type="GO" id="GO:0006397">
    <property type="term" value="P:mRNA processing"/>
    <property type="evidence" value="ECO:0007669"/>
    <property type="project" value="UniProtKB-KW"/>
</dbReference>
<dbReference type="SUPFAM" id="SSF55811">
    <property type="entry name" value="Nudix"/>
    <property type="match status" value="1"/>
</dbReference>
<dbReference type="FunFam" id="3.90.79.10:FF:000045">
    <property type="entry name" value="mRNA-decapping enzyme 2"/>
    <property type="match status" value="1"/>
</dbReference>
<feature type="domain" description="Nudix hydrolase" evidence="11">
    <location>
        <begin position="133"/>
        <end position="261"/>
    </location>
</feature>
<name>A0A077YA87_PLAYE</name>
<dbReference type="RefSeq" id="XP_728159.2">
    <property type="nucleotide sequence ID" value="XM_723066.2"/>
</dbReference>
<keyword evidence="9" id="KW-0464">Manganese</keyword>
<sequence length="1427" mass="165392">MYMKKDSYKHYYKNVHKYSNNTGKSKKLFSAQRIKNLAKDKKLLDDALLDCYGRFIALLPEFLLKDHVHLYFQIQEAYWWYDDMWQDKYPDKLPKLSLKTFGYLICDDCPILKKYVPPSAHEKFSLNWRRYCRTIPLRGAILLNHNLKKCLLVKGWSTDNWSFPKGKIDELEEDSVCACREIYEEIGIDIFPYIDEQVYIETHIEDQPIKLFIIPGVKEDTQFQPKTRKEIGAIRWFEIEKIEKFFFYKNYKGKGYNLLFDNKKERINASVVCPFIPNLIKWIGILKKCINGKSLDENAYVSSSILSYRYQITGIDANIIKSLQKVDADSTEMIKTALPKSDDEDFDGYYDNSEYVTKDAKMMEYNNKEQIELSGKNENNYNEINDLLNTYMKSKDSNRNIEKKGGNNILYMNGGKTVQSNSHRNDIHNEAVNHTISNENNNEKKETFPILLEKKSIGNLKIYEHVESYSDESIDFLKKGDNVKDHLKVVHSSTAMNDMLKFLENDEQEDSCNDGNKSEIPKTYNNRNISNTNNTDETDENYSNNSNKINENKMSINKNNGEKKLIKDGSKVLGIGNNNYRDKMIVTNNDCKSTLVKYINKDAKGMDYNKKKKISISSNGSINNNKGNYENSRNNRNVKNGRNNKHNNIYGYNLNNNNNNNNNNNYNYYYNNTKEYNTAMKGGDLDYYDRKYRYNFNKIKTGHLSALRLKEVGLRSFDDQDIDKRKKLHLHIYGNKKKLYKTNKDLYRYNQKSMKNGYKSLDDESVHYMPIKHKTKDACNDKTFGYNHSNGWSPEDMFKLNEEKFGVHSTYNIDKYTTPLIYNEECASQVNKIAMQKINFNQKLKLGKNGNDNGNKLITIAKANNIKPTSTINNHTNDRETIKEGTNRKGAMANRDEHKHSLSNGNDTYGILSKKTLNIEPAFSSSNNNNNGNSNNNSSSNKNWNNNGNSNNSSSSNKNWNNNGNSNNNNNNNNSSSSNKNWNNNGTEGKEVGSLNNGYYKNEIKREDTGKNILNSNVSILKDSCENSYYQNKNEKNSMYNSKIDKLESSYNSNGDILKSLKQKNEKYNVTPDNTDADMENTRSANELLREQFIQKIRKEKAGILNRMSSLYMKNDVMGTVGSEMNNNKRELVKAIINNYYKEKGLIEGKEIREKGKPENSVDARVNSESTEDIAERRYKLKQILNGGMKNMDLENDTMNKIINKNIINKINHHEMNKGINNIGSNMKIGDMMTPNKTTINNDENIKILNRKNMNIPNINNYKEKIKEKVNSQNVECVKEKLENGFLKNNNSGKFLLDLIKGTNKKKMTDENVFDSINNYNKKCMPENIKILSEQDILSKYYNRENTKDNINNNVDAVNYAINKVGWQRNAKDEQIRNKKHDDIEFVSKSNNSKNTHTSSINTNHNFNEMAMIEKLSKHLNSYNPYE</sequence>
<evidence type="ECO:0000313" key="13">
    <source>
        <dbReference type="EMBL" id="VTZ81405.1"/>
    </source>
</evidence>
<dbReference type="GO" id="GO:0003723">
    <property type="term" value="F:RNA binding"/>
    <property type="evidence" value="ECO:0007669"/>
    <property type="project" value="UniProtKB-KW"/>
</dbReference>
<feature type="region of interest" description="Disordered" evidence="10">
    <location>
        <begin position="616"/>
        <end position="646"/>
    </location>
</feature>
<dbReference type="InterPro" id="IPR044099">
    <property type="entry name" value="Dcp2_NUDIX"/>
</dbReference>
<evidence type="ECO:0000256" key="10">
    <source>
        <dbReference type="SAM" id="MobiDB-lite"/>
    </source>
</evidence>
<dbReference type="Proteomes" id="UP000072904">
    <property type="component" value="Chromosome 14"/>
</dbReference>
<dbReference type="PANTHER" id="PTHR23114:SF17">
    <property type="entry name" value="M7GPPPN-MRNA HYDROLASE"/>
    <property type="match status" value="1"/>
</dbReference>
<dbReference type="Pfam" id="PF00293">
    <property type="entry name" value="NUDIX"/>
    <property type="match status" value="1"/>
</dbReference>
<evidence type="ECO:0000313" key="15">
    <source>
        <dbReference type="Proteomes" id="UP000072904"/>
    </source>
</evidence>
<keyword evidence="7" id="KW-0378">Hydrolase</keyword>
<keyword evidence="6" id="KW-0479">Metal-binding</keyword>
<proteinExistence type="inferred from homology"/>
<keyword evidence="8" id="KW-0694">RNA-binding</keyword>
<evidence type="ECO:0000256" key="6">
    <source>
        <dbReference type="ARBA" id="ARBA00022723"/>
    </source>
</evidence>
<dbReference type="PROSITE" id="PS00893">
    <property type="entry name" value="NUDIX_BOX"/>
    <property type="match status" value="1"/>
</dbReference>
<dbReference type="PANTHER" id="PTHR23114">
    <property type="entry name" value="M7GPPPN-MRNA HYDROLASE"/>
    <property type="match status" value="1"/>
</dbReference>
<feature type="compositionally biased region" description="Basic and acidic residues" evidence="10">
    <location>
        <begin position="876"/>
        <end position="887"/>
    </location>
</feature>
<dbReference type="GO" id="GO:0005737">
    <property type="term" value="C:cytoplasm"/>
    <property type="evidence" value="ECO:0007669"/>
    <property type="project" value="UniProtKB-SubCell"/>
</dbReference>
<feature type="compositionally biased region" description="Low complexity" evidence="10">
    <location>
        <begin position="523"/>
        <end position="559"/>
    </location>
</feature>
<dbReference type="InterPro" id="IPR007722">
    <property type="entry name" value="DCP2_BoxA"/>
</dbReference>
<evidence type="ECO:0000256" key="3">
    <source>
        <dbReference type="ARBA" id="ARBA00005279"/>
    </source>
</evidence>
<dbReference type="InterPro" id="IPR036189">
    <property type="entry name" value="DCP2_BoxA_sf"/>
</dbReference>
<dbReference type="KEGG" id="pyo:PY17X_1409100"/>
<evidence type="ECO:0000256" key="1">
    <source>
        <dbReference type="ARBA" id="ARBA00001936"/>
    </source>
</evidence>
<dbReference type="VEuPathDB" id="PlasmoDB:PY17X_1409100"/>
<dbReference type="VEuPathDB" id="PlasmoDB:PYYM_1411000"/>
<dbReference type="Pfam" id="PF05026">
    <property type="entry name" value="DCP2"/>
    <property type="match status" value="1"/>
</dbReference>
<feature type="region of interest" description="Disordered" evidence="10">
    <location>
        <begin position="869"/>
        <end position="909"/>
    </location>
</feature>
<dbReference type="OrthoDB" id="18996at2759"/>
<evidence type="ECO:0000256" key="2">
    <source>
        <dbReference type="ARBA" id="ARBA00004496"/>
    </source>
</evidence>
<dbReference type="InterPro" id="IPR000086">
    <property type="entry name" value="NUDIX_hydrolase_dom"/>
</dbReference>
<feature type="region of interest" description="Disordered" evidence="10">
    <location>
        <begin position="507"/>
        <end position="562"/>
    </location>
</feature>
<dbReference type="GO" id="GO:0030145">
    <property type="term" value="F:manganese ion binding"/>
    <property type="evidence" value="ECO:0007669"/>
    <property type="project" value="InterPro"/>
</dbReference>
<dbReference type="InterPro" id="IPR015797">
    <property type="entry name" value="NUDIX_hydrolase-like_dom_sf"/>
</dbReference>
<evidence type="ECO:0000256" key="7">
    <source>
        <dbReference type="ARBA" id="ARBA00022801"/>
    </source>
</evidence>
<dbReference type="SMART" id="SM01125">
    <property type="entry name" value="DCP2"/>
    <property type="match status" value="1"/>
</dbReference>
<accession>A0A077YA87</accession>
<dbReference type="GO" id="GO:0140933">
    <property type="term" value="F:5'-(N(7)-methylguanosine 5'-triphospho)-[mRNA] hydrolase activity"/>
    <property type="evidence" value="ECO:0007669"/>
    <property type="project" value="InterPro"/>
</dbReference>
<dbReference type="OMA" id="KNWNNNG"/>
<dbReference type="VEuPathDB" id="PlasmoDB:PY07320"/>
<dbReference type="CDD" id="cd03672">
    <property type="entry name" value="NUDIX_Dcp2p_Nudt20"/>
    <property type="match status" value="1"/>
</dbReference>
<dbReference type="Gene3D" id="1.10.10.1050">
    <property type="entry name" value="Dcp2, box A domain"/>
    <property type="match status" value="1"/>
</dbReference>
<dbReference type="EMBL" id="LK934642">
    <property type="protein sequence ID" value="CDU20445.1"/>
    <property type="molecule type" value="Genomic_DNA"/>
</dbReference>
<dbReference type="Proteomes" id="UP000072874">
    <property type="component" value="Chromosome 14"/>
</dbReference>
<feature type="compositionally biased region" description="Low complexity" evidence="10">
    <location>
        <begin position="924"/>
        <end position="985"/>
    </location>
</feature>
<evidence type="ECO:0000256" key="5">
    <source>
        <dbReference type="ARBA" id="ARBA00022664"/>
    </source>
</evidence>
<comment type="cofactor">
    <cofactor evidence="1">
        <name>Mn(2+)</name>
        <dbReference type="ChEBI" id="CHEBI:29035"/>
    </cofactor>
</comment>
<keyword evidence="4" id="KW-0963">Cytoplasm</keyword>
<dbReference type="GO" id="GO:0000290">
    <property type="term" value="P:deadenylation-dependent decapping of nuclear-transcribed mRNA"/>
    <property type="evidence" value="ECO:0007669"/>
    <property type="project" value="InterPro"/>
</dbReference>
<dbReference type="VEuPathDB" id="PlasmoDB:Py17XNL_001400943"/>
<reference evidence="14 15" key="1">
    <citation type="journal article" date="2014" name="BMC Biol.">
        <title>A comprehensive evaluation of rodent malaria parasite genomes and gene expression.</title>
        <authorList>
            <person name="Otto T.D."/>
            <person name="Bohme U."/>
            <person name="Jackson A.P."/>
            <person name="Hunt M."/>
            <person name="Franke-Fayard B."/>
            <person name="Hoeijmakers W.A."/>
            <person name="Religa A.A."/>
            <person name="Robertson L."/>
            <person name="Sanders M."/>
            <person name="Ogun S.A."/>
            <person name="Cunningham D."/>
            <person name="Erhart A."/>
            <person name="Billker O."/>
            <person name="Khan S.M."/>
            <person name="Stunnenberg H.G."/>
            <person name="Langhorne J."/>
            <person name="Holder A.A."/>
            <person name="Waters A.P."/>
            <person name="Newbold C.I."/>
            <person name="Pain A."/>
            <person name="Berriman M."/>
            <person name="Janse C.J."/>
        </authorList>
    </citation>
    <scope>NUCLEOTIDE SEQUENCE [LARGE SCALE GENOMIC DNA]</scope>
    <source>
        <strain evidence="13 14">17X</strain>
        <strain evidence="12 15">YM</strain>
    </source>
</reference>
<evidence type="ECO:0000313" key="12">
    <source>
        <dbReference type="EMBL" id="CDU20445.1"/>
    </source>
</evidence>
<dbReference type="GO" id="GO:0000184">
    <property type="term" value="P:nuclear-transcribed mRNA catabolic process, nonsense-mediated decay"/>
    <property type="evidence" value="ECO:0007669"/>
    <property type="project" value="InterPro"/>
</dbReference>
<dbReference type="InterPro" id="IPR020084">
    <property type="entry name" value="NUDIX_hydrolase_CS"/>
</dbReference>
<dbReference type="Gene3D" id="3.90.79.10">
    <property type="entry name" value="Nucleoside Triphosphate Pyrophosphohydrolase"/>
    <property type="match status" value="1"/>
</dbReference>
<dbReference type="PROSITE" id="PS51462">
    <property type="entry name" value="NUDIX"/>
    <property type="match status" value="1"/>
</dbReference>
<gene>
    <name evidence="13" type="ORF">PY17X_1409100</name>
    <name evidence="12" type="ORF">PYYM_1411000</name>
</gene>
<keyword evidence="5" id="KW-0507">mRNA processing</keyword>
<reference evidence="13" key="3">
    <citation type="submission" date="2014-05" db="EMBL/GenBank/DDBJ databases">
        <authorList>
            <person name="Aslett M.A."/>
            <person name="De Silva N."/>
        </authorList>
    </citation>
    <scope>NUCLEOTIDE SEQUENCE</scope>
    <source>
        <strain evidence="13">17X</strain>
    </source>
</reference>
<dbReference type="SUPFAM" id="SSF140586">
    <property type="entry name" value="Dcp2 domain-like"/>
    <property type="match status" value="1"/>
</dbReference>
<comment type="subcellular location">
    <subcellularLocation>
        <location evidence="2">Cytoplasm</location>
    </subcellularLocation>
</comment>
<dbReference type="EMBL" id="LM993668">
    <property type="protein sequence ID" value="VTZ81405.1"/>
    <property type="molecule type" value="Genomic_DNA"/>
</dbReference>
<evidence type="ECO:0000313" key="14">
    <source>
        <dbReference type="Proteomes" id="UP000072874"/>
    </source>
</evidence>
<evidence type="ECO:0000259" key="11">
    <source>
        <dbReference type="PROSITE" id="PS51462"/>
    </source>
</evidence>